<feature type="compositionally biased region" description="Basic and acidic residues" evidence="3">
    <location>
        <begin position="63"/>
        <end position="72"/>
    </location>
</feature>
<proteinExistence type="predicted"/>
<feature type="region of interest" description="Disordered" evidence="3">
    <location>
        <begin position="47"/>
        <end position="92"/>
    </location>
</feature>
<protein>
    <submittedName>
        <fullName evidence="5">TetR/AcrR family transcriptional regulator</fullName>
    </submittedName>
</protein>
<accession>A0A2T2YPY5</accession>
<dbReference type="SUPFAM" id="SSF46689">
    <property type="entry name" value="Homeodomain-like"/>
    <property type="match status" value="1"/>
</dbReference>
<dbReference type="Pfam" id="PF00440">
    <property type="entry name" value="TetR_N"/>
    <property type="match status" value="1"/>
</dbReference>
<evidence type="ECO:0000256" key="3">
    <source>
        <dbReference type="SAM" id="MobiDB-lite"/>
    </source>
</evidence>
<dbReference type="Gene3D" id="1.10.357.10">
    <property type="entry name" value="Tetracycline Repressor, domain 2"/>
    <property type="match status" value="1"/>
</dbReference>
<dbReference type="GO" id="GO:0000976">
    <property type="term" value="F:transcription cis-regulatory region binding"/>
    <property type="evidence" value="ECO:0007669"/>
    <property type="project" value="TreeGrafter"/>
</dbReference>
<evidence type="ECO:0000259" key="4">
    <source>
        <dbReference type="PROSITE" id="PS50977"/>
    </source>
</evidence>
<dbReference type="InterPro" id="IPR050109">
    <property type="entry name" value="HTH-type_TetR-like_transc_reg"/>
</dbReference>
<feature type="region of interest" description="Disordered" evidence="3">
    <location>
        <begin position="270"/>
        <end position="298"/>
    </location>
</feature>
<organism evidence="5 6">
    <name type="scientific">Nocardia nova</name>
    <dbReference type="NCBI Taxonomy" id="37330"/>
    <lineage>
        <taxon>Bacteria</taxon>
        <taxon>Bacillati</taxon>
        <taxon>Actinomycetota</taxon>
        <taxon>Actinomycetes</taxon>
        <taxon>Mycobacteriales</taxon>
        <taxon>Nocardiaceae</taxon>
        <taxon>Nocardia</taxon>
    </lineage>
</organism>
<gene>
    <name evidence="5" type="ORF">C8259_34300</name>
</gene>
<dbReference type="PANTHER" id="PTHR30055">
    <property type="entry name" value="HTH-TYPE TRANSCRIPTIONAL REGULATOR RUTR"/>
    <property type="match status" value="1"/>
</dbReference>
<dbReference type="PANTHER" id="PTHR30055:SF209">
    <property type="entry name" value="POSSIBLE TRANSCRIPTIONAL REGULATORY PROTEIN (PROBABLY TETR-FAMILY)"/>
    <property type="match status" value="1"/>
</dbReference>
<keyword evidence="1 2" id="KW-0238">DNA-binding</keyword>
<dbReference type="GO" id="GO:0003700">
    <property type="term" value="F:DNA-binding transcription factor activity"/>
    <property type="evidence" value="ECO:0007669"/>
    <property type="project" value="TreeGrafter"/>
</dbReference>
<dbReference type="InterPro" id="IPR036271">
    <property type="entry name" value="Tet_transcr_reg_TetR-rel_C_sf"/>
</dbReference>
<dbReference type="PROSITE" id="PS50977">
    <property type="entry name" value="HTH_TETR_2"/>
    <property type="match status" value="1"/>
</dbReference>
<feature type="region of interest" description="Disordered" evidence="3">
    <location>
        <begin position="1"/>
        <end position="35"/>
    </location>
</feature>
<feature type="compositionally biased region" description="Low complexity" evidence="3">
    <location>
        <begin position="22"/>
        <end position="34"/>
    </location>
</feature>
<feature type="domain" description="HTH tetR-type" evidence="4">
    <location>
        <begin position="91"/>
        <end position="151"/>
    </location>
</feature>
<dbReference type="SUPFAM" id="SSF48498">
    <property type="entry name" value="Tetracyclin repressor-like, C-terminal domain"/>
    <property type="match status" value="1"/>
</dbReference>
<dbReference type="EMBL" id="PYHS01000037">
    <property type="protein sequence ID" value="PSR57561.1"/>
    <property type="molecule type" value="Genomic_DNA"/>
</dbReference>
<sequence>MPPRHGLRVPAVPSQPGRRRNTSSAISSSGTRTSQFLITWQRAGRPVNIESVPPPAPARSRRVVGDSDRVAEDDGGSERQYAGMPPEARRQQRRERLLEATLDLVGAGGVASLTVGAVCARAGLSKRYFYESFTTTDELVAAALERSLECVLDAVDPVNVTADTSVEDMVRAAVSGLLRAMDDPRAARLYLESPAVPAAAAARDATVEATVDQLLQHIVGDSRATEPQARLTAHLLISGSTHVIALWLRGDLHMDREEFIDTLVRVGAQGADQLNEPPHRRDEAPMTTESPAPGGCSA</sequence>
<evidence type="ECO:0000256" key="2">
    <source>
        <dbReference type="PROSITE-ProRule" id="PRU00335"/>
    </source>
</evidence>
<dbReference type="AlphaFoldDB" id="A0A2T2YPY5"/>
<dbReference type="Proteomes" id="UP000241647">
    <property type="component" value="Unassembled WGS sequence"/>
</dbReference>
<evidence type="ECO:0000256" key="1">
    <source>
        <dbReference type="ARBA" id="ARBA00023125"/>
    </source>
</evidence>
<evidence type="ECO:0000313" key="5">
    <source>
        <dbReference type="EMBL" id="PSR57561.1"/>
    </source>
</evidence>
<evidence type="ECO:0000313" key="6">
    <source>
        <dbReference type="Proteomes" id="UP000241647"/>
    </source>
</evidence>
<feature type="DNA-binding region" description="H-T-H motif" evidence="2">
    <location>
        <begin position="114"/>
        <end position="133"/>
    </location>
</feature>
<dbReference type="InterPro" id="IPR009057">
    <property type="entry name" value="Homeodomain-like_sf"/>
</dbReference>
<reference evidence="5 6" key="1">
    <citation type="submission" date="2018-02" db="EMBL/GenBank/DDBJ databases">
        <title>8 Nocardia nova and 1 Nocardia cyriacigeorgica strain used for evolution to TMP-SMX.</title>
        <authorList>
            <person name="Mehta H."/>
            <person name="Weng J."/>
            <person name="Shamoo Y."/>
        </authorList>
    </citation>
    <scope>NUCLEOTIDE SEQUENCE [LARGE SCALE GENOMIC DNA]</scope>
    <source>
        <strain evidence="5 6">ATCC 33727</strain>
    </source>
</reference>
<comment type="caution">
    <text evidence="5">The sequence shown here is derived from an EMBL/GenBank/DDBJ whole genome shotgun (WGS) entry which is preliminary data.</text>
</comment>
<dbReference type="InterPro" id="IPR001647">
    <property type="entry name" value="HTH_TetR"/>
</dbReference>
<name>A0A2T2YPY5_9NOCA</name>